<reference evidence="5" key="1">
    <citation type="journal article" date="2019" name="Sci. Rep.">
        <title>Draft genome of Tanacetum cinerariifolium, the natural source of mosquito coil.</title>
        <authorList>
            <person name="Yamashiro T."/>
            <person name="Shiraishi A."/>
            <person name="Satake H."/>
            <person name="Nakayama K."/>
        </authorList>
    </citation>
    <scope>NUCLEOTIDE SEQUENCE</scope>
</reference>
<feature type="compositionally biased region" description="Low complexity" evidence="3">
    <location>
        <begin position="431"/>
        <end position="445"/>
    </location>
</feature>
<evidence type="ECO:0000256" key="1">
    <source>
        <dbReference type="PROSITE-ProRule" id="PRU00047"/>
    </source>
</evidence>
<feature type="domain" description="CCHC-type" evidence="4">
    <location>
        <begin position="235"/>
        <end position="249"/>
    </location>
</feature>
<evidence type="ECO:0000313" key="5">
    <source>
        <dbReference type="EMBL" id="GEU63011.1"/>
    </source>
</evidence>
<dbReference type="GO" id="GO:0008270">
    <property type="term" value="F:zinc ion binding"/>
    <property type="evidence" value="ECO:0007669"/>
    <property type="project" value="UniProtKB-KW"/>
</dbReference>
<protein>
    <recommendedName>
        <fullName evidence="4">CCHC-type domain-containing protein</fullName>
    </recommendedName>
</protein>
<keyword evidence="1" id="KW-0479">Metal-binding</keyword>
<dbReference type="AlphaFoldDB" id="A0A6L2LMF9"/>
<dbReference type="GO" id="GO:0003676">
    <property type="term" value="F:nucleic acid binding"/>
    <property type="evidence" value="ECO:0007669"/>
    <property type="project" value="InterPro"/>
</dbReference>
<dbReference type="InterPro" id="IPR001878">
    <property type="entry name" value="Znf_CCHC"/>
</dbReference>
<dbReference type="PROSITE" id="PS50158">
    <property type="entry name" value="ZF_CCHC"/>
    <property type="match status" value="1"/>
</dbReference>
<dbReference type="EMBL" id="BKCJ010004774">
    <property type="protein sequence ID" value="GEU63011.1"/>
    <property type="molecule type" value="Genomic_DNA"/>
</dbReference>
<feature type="region of interest" description="Disordered" evidence="3">
    <location>
        <begin position="431"/>
        <end position="452"/>
    </location>
</feature>
<feature type="coiled-coil region" evidence="2">
    <location>
        <begin position="353"/>
        <end position="408"/>
    </location>
</feature>
<organism evidence="5">
    <name type="scientific">Tanacetum cinerariifolium</name>
    <name type="common">Dalmatian daisy</name>
    <name type="synonym">Chrysanthemum cinerariifolium</name>
    <dbReference type="NCBI Taxonomy" id="118510"/>
    <lineage>
        <taxon>Eukaryota</taxon>
        <taxon>Viridiplantae</taxon>
        <taxon>Streptophyta</taxon>
        <taxon>Embryophyta</taxon>
        <taxon>Tracheophyta</taxon>
        <taxon>Spermatophyta</taxon>
        <taxon>Magnoliopsida</taxon>
        <taxon>eudicotyledons</taxon>
        <taxon>Gunneridae</taxon>
        <taxon>Pentapetalae</taxon>
        <taxon>asterids</taxon>
        <taxon>campanulids</taxon>
        <taxon>Asterales</taxon>
        <taxon>Asteraceae</taxon>
        <taxon>Asteroideae</taxon>
        <taxon>Anthemideae</taxon>
        <taxon>Anthemidinae</taxon>
        <taxon>Tanacetum</taxon>
    </lineage>
</organism>
<feature type="compositionally biased region" description="Low complexity" evidence="3">
    <location>
        <begin position="559"/>
        <end position="569"/>
    </location>
</feature>
<dbReference type="Gene3D" id="4.10.60.10">
    <property type="entry name" value="Zinc finger, CCHC-type"/>
    <property type="match status" value="1"/>
</dbReference>
<evidence type="ECO:0000259" key="4">
    <source>
        <dbReference type="PROSITE" id="PS50158"/>
    </source>
</evidence>
<dbReference type="SUPFAM" id="SSF57756">
    <property type="entry name" value="Retrovirus zinc finger-like domains"/>
    <property type="match status" value="1"/>
</dbReference>
<accession>A0A6L2LMF9</accession>
<keyword evidence="2" id="KW-0175">Coiled coil</keyword>
<sequence>MDSLSTLVVSAAKLPILNPNEFDLWKMRIKQYFLMTDYSLWEVIINGDSPAHTIVVDGVFQPVTHKSVDQKLARRNELKARGTLLMALPDKHKLKFNSHKDAKTLMDAIEKRFGGNTETKKVQKTLLKQQFKNFTGSNFENLDQIHDKLQKLVSQLEIHGVSLSQEDVNLNQSTSPQLDNEDLKQIDVDDLEEMDLRWQMAILTMMARRFLQKIGKNLGDNKVNSMGFDMLKVECYNCHRKGHFARECRFPKDSRRTAPVENSTSNALVSQCDGIRSYDWSYQAEDEPANFALMAITSSSSSFDNEVPSCLKTCSKAYAQLHSQYDKLIDDFRKSQFDVLSYQAGLESVKARLVVYKQNESILEENINLLKNEVQTRDTALVTLRQKLNQAKQEMDDLKLKLDKFQTSSKNLTVLLASQINDKHGLGYFSSESDSESLSPSSPSDRLQPTGAYHAIPLPITGTFMPPKPYLVFHTAPIDVETDHLAFTVQLNSSKHAQDLSHTTRPLAPIIEDWVFDSEDESEPNDPQSVPSFVQSFEQVNTLRHSVQPIKAPILDTTPKPASPKSNSSSKRKNRKTCFVCRSVDHLIKDLLTQSKPISITAVRPVSAVVPKIMVTRPRHTHSIVTKSKSPIRRHITRSPSLKTSNPPHKVTAAQALMVSAAKGKKGK</sequence>
<dbReference type="InterPro" id="IPR036875">
    <property type="entry name" value="Znf_CCHC_sf"/>
</dbReference>
<evidence type="ECO:0000256" key="3">
    <source>
        <dbReference type="SAM" id="MobiDB-lite"/>
    </source>
</evidence>
<evidence type="ECO:0000256" key="2">
    <source>
        <dbReference type="SAM" id="Coils"/>
    </source>
</evidence>
<dbReference type="Pfam" id="PF00098">
    <property type="entry name" value="zf-CCHC"/>
    <property type="match status" value="1"/>
</dbReference>
<comment type="caution">
    <text evidence="5">The sequence shown here is derived from an EMBL/GenBank/DDBJ whole genome shotgun (WGS) entry which is preliminary data.</text>
</comment>
<keyword evidence="1" id="KW-0863">Zinc-finger</keyword>
<proteinExistence type="predicted"/>
<keyword evidence="1" id="KW-0862">Zinc</keyword>
<dbReference type="SMART" id="SM00343">
    <property type="entry name" value="ZnF_C2HC"/>
    <property type="match status" value="1"/>
</dbReference>
<feature type="region of interest" description="Disordered" evidence="3">
    <location>
        <begin position="552"/>
        <end position="574"/>
    </location>
</feature>
<name>A0A6L2LMF9_TANCI</name>
<dbReference type="Pfam" id="PF14223">
    <property type="entry name" value="Retrotran_gag_2"/>
    <property type="match status" value="1"/>
</dbReference>
<gene>
    <name evidence="5" type="ORF">Tci_034989</name>
</gene>